<dbReference type="SUPFAM" id="SSF54506">
    <property type="entry name" value="Diaminopimelate epimerase-like"/>
    <property type="match status" value="1"/>
</dbReference>
<dbReference type="STRING" id="768704.Desmer_1960"/>
<dbReference type="InterPro" id="IPR003719">
    <property type="entry name" value="Phenazine_PhzF-like"/>
</dbReference>
<sequence length="290" mass="31672">MKVNAYAINSFAKTTEGGNAAGVVPNADFLSDVQMQKIAAILRFSETAFVLKSNLADFRVRFFAPREEVDLCGHATIGTFYTLAALGYLKPGSYLQETKAGILGVEITKDLSIMMCQPPPSFFETVKKSEIADSLNIETASILEDLPVQIVSTGLRDIIVPIKSLDILDTIKPDFEKIREISRKYNAVGYHVFTLESINNSTASCRNFAPLFNIPEESATGTSNGALGCYLYKYGKLDFNLASHIIIEQGYSMKKPSEILVSLDVDGTEIKGVKVGGKALNFTSIIVDIE</sequence>
<reference evidence="4 5" key="1">
    <citation type="journal article" date="2012" name="J. Bacteriol.">
        <title>Complete genome sequences of Desulfosporosinus orientis DSM765T, Desulfosporosinus youngiae DSM17734T, Desulfosporosinus meridiei DSM13257T, and Desulfosporosinus acidiphilus DSM22704T.</title>
        <authorList>
            <person name="Pester M."/>
            <person name="Brambilla E."/>
            <person name="Alazard D."/>
            <person name="Rattei T."/>
            <person name="Weinmaier T."/>
            <person name="Han J."/>
            <person name="Lucas S."/>
            <person name="Lapidus A."/>
            <person name="Cheng J.F."/>
            <person name="Goodwin L."/>
            <person name="Pitluck S."/>
            <person name="Peters L."/>
            <person name="Ovchinnikova G."/>
            <person name="Teshima H."/>
            <person name="Detter J.C."/>
            <person name="Han C.S."/>
            <person name="Tapia R."/>
            <person name="Land M.L."/>
            <person name="Hauser L."/>
            <person name="Kyrpides N.C."/>
            <person name="Ivanova N.N."/>
            <person name="Pagani I."/>
            <person name="Huntmann M."/>
            <person name="Wei C.L."/>
            <person name="Davenport K.W."/>
            <person name="Daligault H."/>
            <person name="Chain P.S."/>
            <person name="Chen A."/>
            <person name="Mavromatis K."/>
            <person name="Markowitz V."/>
            <person name="Szeto E."/>
            <person name="Mikhailova N."/>
            <person name="Pati A."/>
            <person name="Wagner M."/>
            <person name="Woyke T."/>
            <person name="Ollivier B."/>
            <person name="Klenk H.P."/>
            <person name="Spring S."/>
            <person name="Loy A."/>
        </authorList>
    </citation>
    <scope>NUCLEOTIDE SEQUENCE [LARGE SCALE GENOMIC DNA]</scope>
    <source>
        <strain evidence="5">ATCC BAA-275 / DSM 13257 / NCIMB 13706 / S10</strain>
    </source>
</reference>
<dbReference type="GO" id="GO:0016853">
    <property type="term" value="F:isomerase activity"/>
    <property type="evidence" value="ECO:0007669"/>
    <property type="project" value="UniProtKB-KW"/>
</dbReference>
<dbReference type="Pfam" id="PF02567">
    <property type="entry name" value="PhzC-PhzF"/>
    <property type="match status" value="1"/>
</dbReference>
<keyword evidence="2" id="KW-0413">Isomerase</keyword>
<accession>J7IQL7</accession>
<name>J7IQL7_DESMD</name>
<dbReference type="PANTHER" id="PTHR13774">
    <property type="entry name" value="PHENAZINE BIOSYNTHESIS PROTEIN"/>
    <property type="match status" value="1"/>
</dbReference>
<dbReference type="RefSeq" id="WP_014902824.1">
    <property type="nucleotide sequence ID" value="NC_018515.1"/>
</dbReference>
<dbReference type="NCBIfam" id="TIGR00654">
    <property type="entry name" value="PhzF_family"/>
    <property type="match status" value="1"/>
</dbReference>
<dbReference type="PANTHER" id="PTHR13774:SF39">
    <property type="entry name" value="BIOSYNTHESIS PROTEIN, PUTATIVE-RELATED"/>
    <property type="match status" value="1"/>
</dbReference>
<dbReference type="PIRSF" id="PIRSF016184">
    <property type="entry name" value="PhzC_PhzF"/>
    <property type="match status" value="1"/>
</dbReference>
<dbReference type="Proteomes" id="UP000005262">
    <property type="component" value="Chromosome"/>
</dbReference>
<keyword evidence="5" id="KW-1185">Reference proteome</keyword>
<protein>
    <submittedName>
        <fullName evidence="4">Phenazine biosynthesis protein PhzF family</fullName>
    </submittedName>
</protein>
<organism evidence="4 5">
    <name type="scientific">Desulfosporosinus meridiei (strain ATCC BAA-275 / DSM 13257 / KCTC 12902 / NCIMB 13706 / S10)</name>
    <dbReference type="NCBI Taxonomy" id="768704"/>
    <lineage>
        <taxon>Bacteria</taxon>
        <taxon>Bacillati</taxon>
        <taxon>Bacillota</taxon>
        <taxon>Clostridia</taxon>
        <taxon>Eubacteriales</taxon>
        <taxon>Desulfitobacteriaceae</taxon>
        <taxon>Desulfosporosinus</taxon>
    </lineage>
</organism>
<dbReference type="HOGENOM" id="CLU_048756_0_2_9"/>
<feature type="active site" evidence="3">
    <location>
        <position position="46"/>
    </location>
</feature>
<evidence type="ECO:0000313" key="5">
    <source>
        <dbReference type="Proteomes" id="UP000005262"/>
    </source>
</evidence>
<evidence type="ECO:0000313" key="4">
    <source>
        <dbReference type="EMBL" id="AFQ43910.1"/>
    </source>
</evidence>
<gene>
    <name evidence="4" type="ordered locus">Desmer_1960</name>
</gene>
<evidence type="ECO:0000256" key="3">
    <source>
        <dbReference type="PIRSR" id="PIRSR016184-1"/>
    </source>
</evidence>
<dbReference type="AlphaFoldDB" id="J7IQL7"/>
<dbReference type="GO" id="GO:0005737">
    <property type="term" value="C:cytoplasm"/>
    <property type="evidence" value="ECO:0007669"/>
    <property type="project" value="TreeGrafter"/>
</dbReference>
<dbReference type="OrthoDB" id="9788221at2"/>
<evidence type="ECO:0000256" key="2">
    <source>
        <dbReference type="ARBA" id="ARBA00023235"/>
    </source>
</evidence>
<comment type="similarity">
    <text evidence="1">Belongs to the PhzF family.</text>
</comment>
<evidence type="ECO:0000256" key="1">
    <source>
        <dbReference type="ARBA" id="ARBA00008270"/>
    </source>
</evidence>
<proteinExistence type="inferred from homology"/>
<dbReference type="KEGG" id="dmi:Desmer_1960"/>
<dbReference type="eggNOG" id="COG0384">
    <property type="taxonomic scope" value="Bacteria"/>
</dbReference>
<reference evidence="5" key="2">
    <citation type="submission" date="2012-08" db="EMBL/GenBank/DDBJ databases">
        <title>Finished genome of Desulfosporosinus meridiei DSM 13257.</title>
        <authorList>
            <person name="Huntemann M."/>
            <person name="Wei C.-L."/>
            <person name="Han J."/>
            <person name="Detter J.C."/>
            <person name="Han C."/>
            <person name="Davenport K."/>
            <person name="Daligault H."/>
            <person name="Erkkila T."/>
            <person name="Gu W."/>
            <person name="Munk A.C.C."/>
            <person name="Teshima H."/>
            <person name="Xu Y."/>
            <person name="Chain P."/>
            <person name="Tapia R."/>
            <person name="Chen A."/>
            <person name="Krypides N."/>
            <person name="Mavromatis K."/>
            <person name="Markowitz V."/>
            <person name="Szeto E."/>
            <person name="Ivanova N."/>
            <person name="Mikhailova N."/>
            <person name="Ovchinnikova G."/>
            <person name="Pagani I."/>
            <person name="Pati A."/>
            <person name="Goodwin L."/>
            <person name="Peters L."/>
            <person name="Pitluck S."/>
            <person name="Woyke T."/>
            <person name="Pester M."/>
            <person name="Spring S."/>
            <person name="Ollivier B."/>
            <person name="Rattei T."/>
            <person name="Klenk H.-P."/>
            <person name="Wagner M."/>
            <person name="Loy A."/>
        </authorList>
    </citation>
    <scope>NUCLEOTIDE SEQUENCE [LARGE SCALE GENOMIC DNA]</scope>
    <source>
        <strain evidence="5">ATCC BAA-275 / DSM 13257 / NCIMB 13706 / S10</strain>
    </source>
</reference>
<dbReference type="Gene3D" id="3.10.310.10">
    <property type="entry name" value="Diaminopimelate Epimerase, Chain A, domain 1"/>
    <property type="match status" value="2"/>
</dbReference>
<dbReference type="EMBL" id="CP003629">
    <property type="protein sequence ID" value="AFQ43910.1"/>
    <property type="molecule type" value="Genomic_DNA"/>
</dbReference>